<comment type="subcellular location">
    <subcellularLocation>
        <location evidence="1">Nucleus</location>
    </subcellularLocation>
</comment>
<protein>
    <recommendedName>
        <fullName evidence="11">Xeroderma pigmentosum group C-complementing protein</fullName>
    </recommendedName>
</protein>
<evidence type="ECO:0000256" key="5">
    <source>
        <dbReference type="ARBA" id="ARBA00023242"/>
    </source>
</evidence>
<name>A0ABD3RTZ7_9STRA</name>
<dbReference type="Pfam" id="PF10405">
    <property type="entry name" value="BHD_3"/>
    <property type="match status" value="1"/>
</dbReference>
<dbReference type="Proteomes" id="UP001530377">
    <property type="component" value="Unassembled WGS sequence"/>
</dbReference>
<feature type="domain" description="Rad4 beta-hairpin" evidence="7">
    <location>
        <begin position="686"/>
        <end position="739"/>
    </location>
</feature>
<dbReference type="Pfam" id="PF10403">
    <property type="entry name" value="BHD_1"/>
    <property type="match status" value="1"/>
</dbReference>
<feature type="region of interest" description="Disordered" evidence="6">
    <location>
        <begin position="650"/>
        <end position="674"/>
    </location>
</feature>
<keyword evidence="5" id="KW-0539">Nucleus</keyword>
<dbReference type="PANTHER" id="PTHR12135">
    <property type="entry name" value="DNA REPAIR PROTEIN XP-C / RAD4"/>
    <property type="match status" value="1"/>
</dbReference>
<evidence type="ECO:0008006" key="11">
    <source>
        <dbReference type="Google" id="ProtNLM"/>
    </source>
</evidence>
<comment type="similarity">
    <text evidence="2">Belongs to the XPC family.</text>
</comment>
<accession>A0ABD3RTZ7</accession>
<evidence type="ECO:0000313" key="10">
    <source>
        <dbReference type="Proteomes" id="UP001530377"/>
    </source>
</evidence>
<dbReference type="SMART" id="SM01032">
    <property type="entry name" value="BHD_3"/>
    <property type="match status" value="1"/>
</dbReference>
<dbReference type="SMART" id="SM01030">
    <property type="entry name" value="BHD_1"/>
    <property type="match status" value="1"/>
</dbReference>
<dbReference type="EMBL" id="JALLPB020000231">
    <property type="protein sequence ID" value="KAL3811830.1"/>
    <property type="molecule type" value="Genomic_DNA"/>
</dbReference>
<evidence type="ECO:0000259" key="8">
    <source>
        <dbReference type="SMART" id="SM01032"/>
    </source>
</evidence>
<dbReference type="InterPro" id="IPR018326">
    <property type="entry name" value="Rad4_beta-hairpin_dom1"/>
</dbReference>
<comment type="caution">
    <text evidence="9">The sequence shown here is derived from an EMBL/GenBank/DDBJ whole genome shotgun (WGS) entry which is preliminary data.</text>
</comment>
<dbReference type="PANTHER" id="PTHR12135:SF0">
    <property type="entry name" value="DNA REPAIR PROTEIN COMPLEMENTING XP-C CELLS"/>
    <property type="match status" value="1"/>
</dbReference>
<keyword evidence="4" id="KW-0234">DNA repair</keyword>
<reference evidence="9 10" key="1">
    <citation type="submission" date="2024-10" db="EMBL/GenBank/DDBJ databases">
        <title>Updated reference genomes for cyclostephanoid diatoms.</title>
        <authorList>
            <person name="Roberts W.R."/>
            <person name="Alverson A.J."/>
        </authorList>
    </citation>
    <scope>NUCLEOTIDE SEQUENCE [LARGE SCALE GENOMIC DNA]</scope>
    <source>
        <strain evidence="9 10">AJA228-03</strain>
    </source>
</reference>
<dbReference type="InterPro" id="IPR042488">
    <property type="entry name" value="Rad4_BHD3_sf"/>
</dbReference>
<keyword evidence="10" id="KW-1185">Reference proteome</keyword>
<dbReference type="AlphaFoldDB" id="A0ABD3RTZ7"/>
<organism evidence="9 10">
    <name type="scientific">Cyclostephanos tholiformis</name>
    <dbReference type="NCBI Taxonomy" id="382380"/>
    <lineage>
        <taxon>Eukaryota</taxon>
        <taxon>Sar</taxon>
        <taxon>Stramenopiles</taxon>
        <taxon>Ochrophyta</taxon>
        <taxon>Bacillariophyta</taxon>
        <taxon>Coscinodiscophyceae</taxon>
        <taxon>Thalassiosirophycidae</taxon>
        <taxon>Stephanodiscales</taxon>
        <taxon>Stephanodiscaceae</taxon>
        <taxon>Cyclostephanos</taxon>
    </lineage>
</organism>
<dbReference type="GO" id="GO:0006281">
    <property type="term" value="P:DNA repair"/>
    <property type="evidence" value="ECO:0007669"/>
    <property type="project" value="UniProtKB-KW"/>
</dbReference>
<evidence type="ECO:0000313" key="9">
    <source>
        <dbReference type="EMBL" id="KAL3811830.1"/>
    </source>
</evidence>
<evidence type="ECO:0000256" key="2">
    <source>
        <dbReference type="ARBA" id="ARBA00009525"/>
    </source>
</evidence>
<dbReference type="InterPro" id="IPR018328">
    <property type="entry name" value="Rad4_beta-hairpin_dom3"/>
</dbReference>
<feature type="region of interest" description="Disordered" evidence="6">
    <location>
        <begin position="321"/>
        <end position="346"/>
    </location>
</feature>
<evidence type="ECO:0000256" key="4">
    <source>
        <dbReference type="ARBA" id="ARBA00023204"/>
    </source>
</evidence>
<dbReference type="InterPro" id="IPR004583">
    <property type="entry name" value="DNA_repair_Rad4"/>
</dbReference>
<dbReference type="InterPro" id="IPR036985">
    <property type="entry name" value="Transglutaminase-like_sf"/>
</dbReference>
<dbReference type="Pfam" id="PF10404">
    <property type="entry name" value="BHD_2"/>
    <property type="match status" value="1"/>
</dbReference>
<evidence type="ECO:0000256" key="6">
    <source>
        <dbReference type="SAM" id="MobiDB-lite"/>
    </source>
</evidence>
<evidence type="ECO:0000256" key="1">
    <source>
        <dbReference type="ARBA" id="ARBA00004123"/>
    </source>
</evidence>
<dbReference type="InterPro" id="IPR018327">
    <property type="entry name" value="BHD_2"/>
</dbReference>
<feature type="compositionally biased region" description="Low complexity" evidence="6">
    <location>
        <begin position="326"/>
        <end position="339"/>
    </location>
</feature>
<keyword evidence="3" id="KW-0227">DNA damage</keyword>
<sequence length="943" mass="105073">MDDDSKGPSLSLSKKRKKISRVLRDVPSQTRRLIRDVRRALMLCDVARCARISHLAAGYVVDGDDDEYPSLLFHLAHSLIPLEFHHGRYEDDDAKMSSTSSSLTLDTDRSNNNVSTIVNDNVMTKQALLRFSSWCFRFFNDAGYRRRDALRRNVARGAAAPVAVVATARSTKRRLAGGREGRGSFLAGDDDVISRGQESALLDTQCQSFDPSNINRCPNEWSKCNVTSFDRLIQTLTCLSPQYDEDPQLYEGGEVEGGGGLDAINSVERISGHEKNLLFLAMLRSLGWRARYVTSLNPMPLELTVDHPLLLASAASHMPFVDPRSKSSSSSSDSSDVKSPAQKSVSDKIEINKQVKQLYNILQFATGIRGCDNRRKSHKTHASATASSENKTVDIVSNCACDGALERFSNLLPASSREKADGNLGSHLSWVEVLCYEDDGADDNHIVTPSAKPKRRGATWVSIDVALECFDRPEDFESILAWAESRSLKVPDQRNAMTISSCARNGEMGGRSMSSPKSVRQWHRTNANVKKSPVSYVLAVEHCFLCRQNVINPRCGSLLRGVRFTDVTPRYASAWSRTLRLRGATGKEIAAGRGRCVDEWWQSTLKRVNAHCRGRSERHRIAIAASKISTAVRSVTKAKTNAGREVEMIELESTDDDDKAASQTDCSDFDDDEERMESKDLAGTLQKEKIPTSKAQFKISPFYVVPSILTSRDVLHPDAHKNICGVFKGELVYRRSDVSKALTAARWLYSGRKVKASEFGNPAKQIKARKKTAAKGFQALLTYGVSDEAQREMISSMNFKGREEDVVMDDLYGEWQTEQWSPPYVGPDEAIPTNEYRNVEKALINPGLTHIDKTGLAPIARKLGIPYAPCMVGYDGQGGNRTATIRGIVVHDHNVALIREASVEWESHVVEVEHIERRDVILRRWRRLVVGILTKERLDRQYG</sequence>
<evidence type="ECO:0000256" key="3">
    <source>
        <dbReference type="ARBA" id="ARBA00022763"/>
    </source>
</evidence>
<dbReference type="Gene3D" id="3.90.260.10">
    <property type="entry name" value="Transglutaminase-like"/>
    <property type="match status" value="1"/>
</dbReference>
<feature type="domain" description="Rad4 beta-hairpin" evidence="8">
    <location>
        <begin position="831"/>
        <end position="902"/>
    </location>
</feature>
<proteinExistence type="inferred from homology"/>
<dbReference type="GO" id="GO:0005634">
    <property type="term" value="C:nucleus"/>
    <property type="evidence" value="ECO:0007669"/>
    <property type="project" value="UniProtKB-SubCell"/>
</dbReference>
<dbReference type="Gene3D" id="3.30.70.2460">
    <property type="entry name" value="Rad4, beta-hairpin domain BHD3"/>
    <property type="match status" value="1"/>
</dbReference>
<gene>
    <name evidence="9" type="ORF">ACHAXA_004257</name>
</gene>
<evidence type="ECO:0000259" key="7">
    <source>
        <dbReference type="SMART" id="SM01030"/>
    </source>
</evidence>